<feature type="domain" description="N-acetyltransferase" evidence="1">
    <location>
        <begin position="16"/>
        <end position="180"/>
    </location>
</feature>
<reference evidence="2" key="1">
    <citation type="submission" date="2019-08" db="EMBL/GenBank/DDBJ databases">
        <authorList>
            <person name="Kucharzyk K."/>
            <person name="Murdoch R.W."/>
            <person name="Higgins S."/>
            <person name="Loffler F."/>
        </authorList>
    </citation>
    <scope>NUCLEOTIDE SEQUENCE</scope>
</reference>
<gene>
    <name evidence="2" type="ORF">SDC9_40046</name>
</gene>
<dbReference type="InterPro" id="IPR016181">
    <property type="entry name" value="Acyl_CoA_acyltransferase"/>
</dbReference>
<sequence length="187" mass="21454">MREQHAAFPALRTSRLMLREIESSDAELLHAVWTDPLVVEHLVLDPFSEIRQTEAMISLQQELHTSGEGIRWAITLLTDGTPVGTCGFHNWKKEHGRAELGYELDSRMWRQGYMSEAVSAALEYAFDTMALNRIEALVTAGNERSRRFLEKTGFTLEGTLRQYELARGSHQDQWMFSLLREERAGRS</sequence>
<proteinExistence type="predicted"/>
<dbReference type="SUPFAM" id="SSF55729">
    <property type="entry name" value="Acyl-CoA N-acyltransferases (Nat)"/>
    <property type="match status" value="1"/>
</dbReference>
<comment type="caution">
    <text evidence="2">The sequence shown here is derived from an EMBL/GenBank/DDBJ whole genome shotgun (WGS) entry which is preliminary data.</text>
</comment>
<dbReference type="InterPro" id="IPR051531">
    <property type="entry name" value="N-acetyltransferase"/>
</dbReference>
<dbReference type="Pfam" id="PF13302">
    <property type="entry name" value="Acetyltransf_3"/>
    <property type="match status" value="1"/>
</dbReference>
<evidence type="ECO:0000313" key="2">
    <source>
        <dbReference type="EMBL" id="MPL93898.1"/>
    </source>
</evidence>
<protein>
    <submittedName>
        <fullName evidence="2">IS1595 family transposase ISSpgl1</fullName>
    </submittedName>
</protein>
<dbReference type="GO" id="GO:0008999">
    <property type="term" value="F:protein-N-terminal-alanine acetyltransferase activity"/>
    <property type="evidence" value="ECO:0007669"/>
    <property type="project" value="TreeGrafter"/>
</dbReference>
<dbReference type="PROSITE" id="PS51186">
    <property type="entry name" value="GNAT"/>
    <property type="match status" value="1"/>
</dbReference>
<dbReference type="InterPro" id="IPR000182">
    <property type="entry name" value="GNAT_dom"/>
</dbReference>
<dbReference type="PANTHER" id="PTHR43792:SF9">
    <property type="entry name" value="RIBOSOMAL-PROTEIN-ALANINE ACETYLTRANSFERASE"/>
    <property type="match status" value="1"/>
</dbReference>
<dbReference type="PANTHER" id="PTHR43792">
    <property type="entry name" value="GNAT FAMILY, PUTATIVE (AFU_ORTHOLOGUE AFUA_3G00765)-RELATED-RELATED"/>
    <property type="match status" value="1"/>
</dbReference>
<name>A0A644VR87_9ZZZZ</name>
<dbReference type="EMBL" id="VSSQ01000407">
    <property type="protein sequence ID" value="MPL93898.1"/>
    <property type="molecule type" value="Genomic_DNA"/>
</dbReference>
<dbReference type="AlphaFoldDB" id="A0A644VR87"/>
<evidence type="ECO:0000259" key="1">
    <source>
        <dbReference type="PROSITE" id="PS51186"/>
    </source>
</evidence>
<dbReference type="Gene3D" id="3.40.630.30">
    <property type="match status" value="1"/>
</dbReference>
<accession>A0A644VR87</accession>
<organism evidence="2">
    <name type="scientific">bioreactor metagenome</name>
    <dbReference type="NCBI Taxonomy" id="1076179"/>
    <lineage>
        <taxon>unclassified sequences</taxon>
        <taxon>metagenomes</taxon>
        <taxon>ecological metagenomes</taxon>
    </lineage>
</organism>
<dbReference type="GO" id="GO:0005737">
    <property type="term" value="C:cytoplasm"/>
    <property type="evidence" value="ECO:0007669"/>
    <property type="project" value="TreeGrafter"/>
</dbReference>